<dbReference type="InterPro" id="IPR011712">
    <property type="entry name" value="Sig_transdc_His_kin_sub3_dim/P"/>
</dbReference>
<dbReference type="SUPFAM" id="SSF55874">
    <property type="entry name" value="ATPase domain of HSP90 chaperone/DNA topoisomerase II/histidine kinase"/>
    <property type="match status" value="1"/>
</dbReference>
<evidence type="ECO:0000256" key="3">
    <source>
        <dbReference type="ARBA" id="ARBA00022553"/>
    </source>
</evidence>
<keyword evidence="4" id="KW-0808">Transferase</keyword>
<accession>A0ABQ4F640</accession>
<evidence type="ECO:0000313" key="13">
    <source>
        <dbReference type="Proteomes" id="UP000651728"/>
    </source>
</evidence>
<dbReference type="Gene3D" id="1.20.5.1930">
    <property type="match status" value="1"/>
</dbReference>
<gene>
    <name evidence="12" type="ORF">Mam01_04510</name>
</gene>
<organism evidence="12 13">
    <name type="scientific">Microbispora amethystogenes</name>
    <dbReference type="NCBI Taxonomy" id="1427754"/>
    <lineage>
        <taxon>Bacteria</taxon>
        <taxon>Bacillati</taxon>
        <taxon>Actinomycetota</taxon>
        <taxon>Actinomycetes</taxon>
        <taxon>Streptosporangiales</taxon>
        <taxon>Streptosporangiaceae</taxon>
        <taxon>Microbispora</taxon>
    </lineage>
</organism>
<comment type="caution">
    <text evidence="12">The sequence shown here is derived from an EMBL/GenBank/DDBJ whole genome shotgun (WGS) entry which is preliminary data.</text>
</comment>
<dbReference type="EMBL" id="BOOB01000003">
    <property type="protein sequence ID" value="GIH30287.1"/>
    <property type="molecule type" value="Genomic_DNA"/>
</dbReference>
<dbReference type="CDD" id="cd16917">
    <property type="entry name" value="HATPase_UhpB-NarQ-NarX-like"/>
    <property type="match status" value="1"/>
</dbReference>
<dbReference type="InterPro" id="IPR050482">
    <property type="entry name" value="Sensor_HK_TwoCompSys"/>
</dbReference>
<keyword evidence="13" id="KW-1185">Reference proteome</keyword>
<dbReference type="PANTHER" id="PTHR24421:SF10">
    <property type="entry name" value="NITRATE_NITRITE SENSOR PROTEIN NARQ"/>
    <property type="match status" value="1"/>
</dbReference>
<feature type="transmembrane region" description="Helical" evidence="10">
    <location>
        <begin position="463"/>
        <end position="483"/>
    </location>
</feature>
<feature type="region of interest" description="Disordered" evidence="9">
    <location>
        <begin position="632"/>
        <end position="652"/>
    </location>
</feature>
<evidence type="ECO:0000256" key="10">
    <source>
        <dbReference type="SAM" id="Phobius"/>
    </source>
</evidence>
<evidence type="ECO:0000256" key="9">
    <source>
        <dbReference type="SAM" id="MobiDB-lite"/>
    </source>
</evidence>
<evidence type="ECO:0000256" key="7">
    <source>
        <dbReference type="ARBA" id="ARBA00022840"/>
    </source>
</evidence>
<reference evidence="12 13" key="1">
    <citation type="submission" date="2021-01" db="EMBL/GenBank/DDBJ databases">
        <title>Whole genome shotgun sequence of Microbispora amethystogenes NBRC 101907.</title>
        <authorList>
            <person name="Komaki H."/>
            <person name="Tamura T."/>
        </authorList>
    </citation>
    <scope>NUCLEOTIDE SEQUENCE [LARGE SCALE GENOMIC DNA]</scope>
    <source>
        <strain evidence="12 13">NBRC 101907</strain>
    </source>
</reference>
<dbReference type="PANTHER" id="PTHR24421">
    <property type="entry name" value="NITRATE/NITRITE SENSOR PROTEIN NARX-RELATED"/>
    <property type="match status" value="1"/>
</dbReference>
<evidence type="ECO:0000256" key="8">
    <source>
        <dbReference type="ARBA" id="ARBA00023012"/>
    </source>
</evidence>
<evidence type="ECO:0000256" key="4">
    <source>
        <dbReference type="ARBA" id="ARBA00022679"/>
    </source>
</evidence>
<feature type="transmembrane region" description="Helical" evidence="10">
    <location>
        <begin position="6"/>
        <end position="30"/>
    </location>
</feature>
<feature type="transmembrane region" description="Helical" evidence="10">
    <location>
        <begin position="439"/>
        <end position="457"/>
    </location>
</feature>
<evidence type="ECO:0000256" key="5">
    <source>
        <dbReference type="ARBA" id="ARBA00022741"/>
    </source>
</evidence>
<dbReference type="Proteomes" id="UP000651728">
    <property type="component" value="Unassembled WGS sequence"/>
</dbReference>
<dbReference type="EC" id="2.7.13.3" evidence="2"/>
<evidence type="ECO:0000313" key="12">
    <source>
        <dbReference type="EMBL" id="GIH30287.1"/>
    </source>
</evidence>
<feature type="domain" description="Signal transduction histidine kinase subgroup 3 dimerisation and phosphoacceptor" evidence="11">
    <location>
        <begin position="114"/>
        <end position="172"/>
    </location>
</feature>
<keyword evidence="5" id="KW-0547">Nucleotide-binding</keyword>
<keyword evidence="10" id="KW-0812">Transmembrane</keyword>
<comment type="catalytic activity">
    <reaction evidence="1">
        <text>ATP + protein L-histidine = ADP + protein N-phospho-L-histidine.</text>
        <dbReference type="EC" id="2.7.13.3"/>
    </reaction>
</comment>
<dbReference type="Gene3D" id="3.30.565.10">
    <property type="entry name" value="Histidine kinase-like ATPase, C-terminal domain"/>
    <property type="match status" value="1"/>
</dbReference>
<feature type="transmembrane region" description="Helical" evidence="10">
    <location>
        <begin position="357"/>
        <end position="376"/>
    </location>
</feature>
<feature type="transmembrane region" description="Helical" evidence="10">
    <location>
        <begin position="317"/>
        <end position="337"/>
    </location>
</feature>
<feature type="transmembrane region" description="Helical" evidence="10">
    <location>
        <begin position="64"/>
        <end position="83"/>
    </location>
</feature>
<keyword evidence="6" id="KW-0418">Kinase</keyword>
<proteinExistence type="predicted"/>
<evidence type="ECO:0000256" key="2">
    <source>
        <dbReference type="ARBA" id="ARBA00012438"/>
    </source>
</evidence>
<feature type="transmembrane region" description="Helical" evidence="10">
    <location>
        <begin position="37"/>
        <end position="58"/>
    </location>
</feature>
<evidence type="ECO:0000256" key="1">
    <source>
        <dbReference type="ARBA" id="ARBA00000085"/>
    </source>
</evidence>
<protein>
    <recommendedName>
        <fullName evidence="2">histidine kinase</fullName>
        <ecNumber evidence="2">2.7.13.3</ecNumber>
    </recommendedName>
</protein>
<keyword evidence="10" id="KW-1133">Transmembrane helix</keyword>
<keyword evidence="3" id="KW-0597">Phosphoprotein</keyword>
<keyword evidence="8" id="KW-0902">Two-component regulatory system</keyword>
<keyword evidence="10" id="KW-0472">Membrane</keyword>
<sequence length="680" mass="69943">MVISAAAHLGVMGGLAVPALVVAVSALLFAVARARTLGVSLSAMAVVTAVAVLLVAWGGAPARVTAAGGVLALGVGAGIWTAGRARRRRAAARLGRREFLRHAAAVPRDAARAERARFATELHDVAGHRLTGVVVTAGAALRLDAPDLRAAALRHAAEAGRAALAELDALGASLDPARTLHELDALAAAFAQAGYRRGVRVVTREGAALAYRVLREGLTNAARYAAGATVRARVDADGDVLLVEVRDSGGTAAGDGLGAGTGLDALRRAVAEAGGRFDAGPHEGGWLVRMSLPGAAGEPPVRAQAAGRRTRTIAPRAWLRLLGPASADAALVVLAFALPLGACLIPAGGPDAFRGSAVADALLAGVLAAHAAPLAWRRSAPCAAAMAACAVVLGWLLCEHYGWTSSHGTDVLLWCWWADLLLVHAAASRARRRAAGSWPVPLVVAAVAGAALAADGVGHRFTAWAVFTAAALVPALVCWAFGLRAGRRRRAGSDAWTALHRAVDDHAAAAANEERARLLRGLRGTACAHVRAAVSAAEREDLQDVLTRSRAAMLVMQDLVTELRAAPADDDPPPTLAGIRTLATRHRAALRVTGPVRPLPASAEVIAYRTVEALIEDETPIGLHHVPDGLDLTIGPRRPGAPGVPRPLRDRIDAGGGTLSITADGTVRVWLPQTDPARSA</sequence>
<dbReference type="InterPro" id="IPR036890">
    <property type="entry name" value="HATPase_C_sf"/>
</dbReference>
<keyword evidence="7" id="KW-0067">ATP-binding</keyword>
<name>A0ABQ4F640_9ACTN</name>
<dbReference type="Pfam" id="PF07730">
    <property type="entry name" value="HisKA_3"/>
    <property type="match status" value="1"/>
</dbReference>
<evidence type="ECO:0000259" key="11">
    <source>
        <dbReference type="Pfam" id="PF07730"/>
    </source>
</evidence>
<evidence type="ECO:0000256" key="6">
    <source>
        <dbReference type="ARBA" id="ARBA00022777"/>
    </source>
</evidence>